<dbReference type="SUPFAM" id="SSF144074">
    <property type="entry name" value="E2F-DP heterodimerization region"/>
    <property type="match status" value="1"/>
</dbReference>
<keyword evidence="9" id="KW-1185">Reference proteome</keyword>
<comment type="similarity">
    <text evidence="1 5">Belongs to the E2F/DP family.</text>
</comment>
<evidence type="ECO:0000256" key="2">
    <source>
        <dbReference type="ARBA" id="ARBA00023015"/>
    </source>
</evidence>
<dbReference type="GO" id="GO:0000978">
    <property type="term" value="F:RNA polymerase II cis-regulatory region sequence-specific DNA binding"/>
    <property type="evidence" value="ECO:0007669"/>
    <property type="project" value="InterPro"/>
</dbReference>
<dbReference type="OrthoDB" id="1743261at2759"/>
<evidence type="ECO:0000256" key="6">
    <source>
        <dbReference type="SAM" id="MobiDB-lite"/>
    </source>
</evidence>
<comment type="subcellular location">
    <subcellularLocation>
        <location evidence="5">Nucleus</location>
    </subcellularLocation>
</comment>
<accession>A0A8T2Q6R6</accession>
<keyword evidence="3 5" id="KW-0238">DNA-binding</keyword>
<dbReference type="AlphaFoldDB" id="A0A8T2Q6R6"/>
<feature type="domain" description="E2F/DP family winged-helix DNA-binding" evidence="7">
    <location>
        <begin position="168"/>
        <end position="233"/>
    </location>
</feature>
<keyword evidence="4 5" id="KW-0804">Transcription</keyword>
<dbReference type="Proteomes" id="UP000825935">
    <property type="component" value="Chromosome 37"/>
</dbReference>
<feature type="compositionally biased region" description="Polar residues" evidence="6">
    <location>
        <begin position="25"/>
        <end position="34"/>
    </location>
</feature>
<dbReference type="SMART" id="SM01372">
    <property type="entry name" value="E2F_TDP"/>
    <property type="match status" value="1"/>
</dbReference>
<dbReference type="Pfam" id="PF16421">
    <property type="entry name" value="E2F_CC-MB"/>
    <property type="match status" value="1"/>
</dbReference>
<dbReference type="PANTHER" id="PTHR12081:SF18">
    <property type="entry name" value="TRANSCRIPTION FACTOR E2F2-RELATED"/>
    <property type="match status" value="1"/>
</dbReference>
<evidence type="ECO:0000313" key="9">
    <source>
        <dbReference type="Proteomes" id="UP000825935"/>
    </source>
</evidence>
<sequence>MVDIATGSHSSGLHSLKSRPVAIRGNNSAASSSRHIPPKQFHPARSSNPFTSSRPAFALPGDYHHFVDPENTSEVISKISLSHKDDGDLQLSNLQVSTQGHGGNLLSSQHFSEVEAYGSTIMAINHAKAGKTKNGERATKIPISVSQLTNTNNGSPTGSIRTPLVSCRYDSSLGLLTKKFINLLKEADDGILDLNKAADTLHVQKRRIYDITNVLEGVGLIEKKLKNRIRWKGLPVGDSLQISEMTSVKKELEISSREESHLDNCIREARERLKSVSENENNKQYLSQKASCSLLSLDLVLYMLKNYFTIDCRWLYVTEDDIKSLPCFQNETLIAVKAPLGTTLEVPDPDELVDYPRRHYQIMLQSVTGPINVYLVSQFEEKIEEVGLAEASQNVGHTMGEVSSNTLAIQSDDVDNHDRSEVLNGQSTCPNFTAAQEMAGIMKITASDTNTDADYWLLSEEGVGLTDMWRSDSFIWENDVNFSSGDFDLGDELGPRSPSSVRLE</sequence>
<name>A0A8T2Q6R6_CERRI</name>
<dbReference type="InterPro" id="IPR036388">
    <property type="entry name" value="WH-like_DNA-bd_sf"/>
</dbReference>
<evidence type="ECO:0000256" key="1">
    <source>
        <dbReference type="ARBA" id="ARBA00010940"/>
    </source>
</evidence>
<dbReference type="InterPro" id="IPR036390">
    <property type="entry name" value="WH_DNA-bd_sf"/>
</dbReference>
<feature type="region of interest" description="Disordered" evidence="6">
    <location>
        <begin position="1"/>
        <end position="20"/>
    </location>
</feature>
<reference evidence="8" key="1">
    <citation type="submission" date="2021-08" db="EMBL/GenBank/DDBJ databases">
        <title>WGS assembly of Ceratopteris richardii.</title>
        <authorList>
            <person name="Marchant D.B."/>
            <person name="Chen G."/>
            <person name="Jenkins J."/>
            <person name="Shu S."/>
            <person name="Leebens-Mack J."/>
            <person name="Grimwood J."/>
            <person name="Schmutz J."/>
            <person name="Soltis P."/>
            <person name="Soltis D."/>
            <person name="Chen Z.-H."/>
        </authorList>
    </citation>
    <scope>NUCLEOTIDE SEQUENCE</scope>
    <source>
        <strain evidence="8">Whitten #5841</strain>
        <tissue evidence="8">Leaf</tissue>
    </source>
</reference>
<dbReference type="InterPro" id="IPR032198">
    <property type="entry name" value="E2F_CC-MB"/>
</dbReference>
<comment type="caution">
    <text evidence="8">The sequence shown here is derived from an EMBL/GenBank/DDBJ whole genome shotgun (WGS) entry which is preliminary data.</text>
</comment>
<dbReference type="InterPro" id="IPR003316">
    <property type="entry name" value="E2F_WHTH_DNA-bd_dom"/>
</dbReference>
<evidence type="ECO:0000256" key="3">
    <source>
        <dbReference type="ARBA" id="ARBA00023125"/>
    </source>
</evidence>
<organism evidence="8 9">
    <name type="scientific">Ceratopteris richardii</name>
    <name type="common">Triangle waterfern</name>
    <dbReference type="NCBI Taxonomy" id="49495"/>
    <lineage>
        <taxon>Eukaryota</taxon>
        <taxon>Viridiplantae</taxon>
        <taxon>Streptophyta</taxon>
        <taxon>Embryophyta</taxon>
        <taxon>Tracheophyta</taxon>
        <taxon>Polypodiopsida</taxon>
        <taxon>Polypodiidae</taxon>
        <taxon>Polypodiales</taxon>
        <taxon>Pteridineae</taxon>
        <taxon>Pteridaceae</taxon>
        <taxon>Parkerioideae</taxon>
        <taxon>Ceratopteris</taxon>
    </lineage>
</organism>
<feature type="region of interest" description="Disordered" evidence="6">
    <location>
        <begin position="25"/>
        <end position="55"/>
    </location>
</feature>
<dbReference type="GO" id="GO:0046983">
    <property type="term" value="F:protein dimerization activity"/>
    <property type="evidence" value="ECO:0007669"/>
    <property type="project" value="InterPro"/>
</dbReference>
<dbReference type="InterPro" id="IPR037241">
    <property type="entry name" value="E2F-DP_heterodim"/>
</dbReference>
<evidence type="ECO:0000256" key="5">
    <source>
        <dbReference type="RuleBase" id="RU003796"/>
    </source>
</evidence>
<dbReference type="CDD" id="cd14660">
    <property type="entry name" value="E2F_DD"/>
    <property type="match status" value="1"/>
</dbReference>
<keyword evidence="5" id="KW-0539">Nucleus</keyword>
<dbReference type="SUPFAM" id="SSF46785">
    <property type="entry name" value="Winged helix' DNA-binding domain"/>
    <property type="match status" value="1"/>
</dbReference>
<dbReference type="InterPro" id="IPR015633">
    <property type="entry name" value="E2F"/>
</dbReference>
<dbReference type="Gene3D" id="6.10.250.540">
    <property type="match status" value="1"/>
</dbReference>
<evidence type="ECO:0000256" key="4">
    <source>
        <dbReference type="ARBA" id="ARBA00023163"/>
    </source>
</evidence>
<dbReference type="GO" id="GO:0090575">
    <property type="term" value="C:RNA polymerase II transcription regulator complex"/>
    <property type="evidence" value="ECO:0007669"/>
    <property type="project" value="TreeGrafter"/>
</dbReference>
<protein>
    <recommendedName>
        <fullName evidence="7">E2F/DP family winged-helix DNA-binding domain-containing protein</fullName>
    </recommendedName>
</protein>
<dbReference type="Gene3D" id="1.10.10.10">
    <property type="entry name" value="Winged helix-like DNA-binding domain superfamily/Winged helix DNA-binding domain"/>
    <property type="match status" value="1"/>
</dbReference>
<evidence type="ECO:0000259" key="7">
    <source>
        <dbReference type="SMART" id="SM01372"/>
    </source>
</evidence>
<dbReference type="EMBL" id="CM035442">
    <property type="protein sequence ID" value="KAH7279747.1"/>
    <property type="molecule type" value="Genomic_DNA"/>
</dbReference>
<keyword evidence="2 5" id="KW-0805">Transcription regulation</keyword>
<proteinExistence type="inferred from homology"/>
<evidence type="ECO:0000313" key="8">
    <source>
        <dbReference type="EMBL" id="KAH7279747.1"/>
    </source>
</evidence>
<dbReference type="PANTHER" id="PTHR12081">
    <property type="entry name" value="TRANSCRIPTION FACTOR E2F"/>
    <property type="match status" value="1"/>
</dbReference>
<feature type="compositionally biased region" description="Polar residues" evidence="6">
    <location>
        <begin position="45"/>
        <end position="54"/>
    </location>
</feature>
<gene>
    <name evidence="8" type="ORF">KP509_37G034200</name>
</gene>
<dbReference type="Pfam" id="PF02319">
    <property type="entry name" value="WHD_E2F_TDP"/>
    <property type="match status" value="1"/>
</dbReference>
<dbReference type="FunFam" id="1.10.10.10:FF:000008">
    <property type="entry name" value="E2F transcription factor 1"/>
    <property type="match status" value="1"/>
</dbReference>
<dbReference type="GO" id="GO:0000981">
    <property type="term" value="F:DNA-binding transcription factor activity, RNA polymerase II-specific"/>
    <property type="evidence" value="ECO:0007669"/>
    <property type="project" value="TreeGrafter"/>
</dbReference>